<reference evidence="2" key="1">
    <citation type="submission" date="2016-10" db="EMBL/GenBank/DDBJ databases">
        <authorList>
            <person name="Varghese N."/>
            <person name="Submissions S."/>
        </authorList>
    </citation>
    <scope>NUCLEOTIDE SEQUENCE [LARGE SCALE GENOMIC DNA]</scope>
    <source>
        <strain evidence="2">DSM 44268</strain>
    </source>
</reference>
<dbReference type="InterPro" id="IPR058119">
    <property type="entry name" value="SCO0607-like"/>
</dbReference>
<dbReference type="EMBL" id="FNBT01000002">
    <property type="protein sequence ID" value="SDF26491.1"/>
    <property type="molecule type" value="Genomic_DNA"/>
</dbReference>
<dbReference type="NCBIfam" id="NF046120">
    <property type="entry name" value="lipo_SCO0607"/>
    <property type="match status" value="1"/>
</dbReference>
<keyword evidence="2" id="KW-1185">Reference proteome</keyword>
<dbReference type="STRING" id="1550231.SAMN05660662_1619"/>
<evidence type="ECO:0008006" key="3">
    <source>
        <dbReference type="Google" id="ProtNLM"/>
    </source>
</evidence>
<protein>
    <recommendedName>
        <fullName evidence="3">Lipoprotein</fullName>
    </recommendedName>
</protein>
<dbReference type="PROSITE" id="PS51257">
    <property type="entry name" value="PROKAR_LIPOPROTEIN"/>
    <property type="match status" value="1"/>
</dbReference>
<sequence length="86" mass="9068">MPARDIRRLDAVPRTVVTVLALAAALGASGCSPQERVCSSGEYPVRTVESTDGGMACVPDGEEPPAGYERFPAGEVPEFVDDVYPD</sequence>
<name>A0A1G7JNM6_9ACTN</name>
<proteinExistence type="predicted"/>
<organism evidence="1 2">
    <name type="scientific">Blastococcus aurantiacus</name>
    <dbReference type="NCBI Taxonomy" id="1550231"/>
    <lineage>
        <taxon>Bacteria</taxon>
        <taxon>Bacillati</taxon>
        <taxon>Actinomycetota</taxon>
        <taxon>Actinomycetes</taxon>
        <taxon>Geodermatophilales</taxon>
        <taxon>Geodermatophilaceae</taxon>
        <taxon>Blastococcus</taxon>
    </lineage>
</organism>
<dbReference type="AlphaFoldDB" id="A0A1G7JNM6"/>
<evidence type="ECO:0000313" key="1">
    <source>
        <dbReference type="EMBL" id="SDF26491.1"/>
    </source>
</evidence>
<evidence type="ECO:0000313" key="2">
    <source>
        <dbReference type="Proteomes" id="UP000199406"/>
    </source>
</evidence>
<accession>A0A1G7JNM6</accession>
<dbReference type="Proteomes" id="UP000199406">
    <property type="component" value="Unassembled WGS sequence"/>
</dbReference>
<gene>
    <name evidence="1" type="ORF">SAMN05660662_1619</name>
</gene>
<dbReference type="OrthoDB" id="4315065at2"/>